<dbReference type="Proteomes" id="UP000595140">
    <property type="component" value="Unassembled WGS sequence"/>
</dbReference>
<evidence type="ECO:0000313" key="4">
    <source>
        <dbReference type="EMBL" id="VFQ62233.1"/>
    </source>
</evidence>
<sequence length="426" mass="48643">MEALNNQPHVSGDSEASNIGNFVGGNPGNNNNNLNANNENIVGNNVINQVAGFLHQLATQVRPEGWNLDRLKKNGAWVYKGGESGPPEVVEHWIEQTKRVFEDNLIIEGEWARLTISLLQNEAYDWWKVEKTKEGLPEPLTWVAFEKAFSDHFIPPYYRDAKRKEFQNLKRKGMSVEAYKTKFVKLSNYAKDLITDEEKRCEFFIDGLDEEFQRSLNGTVHRNFNELIKATMRIDAIGKKTFDQGEASSKKNNSNTKNVGWGKYGQAPKQQQYYNNKQKKTETLVERPKCPTCNRRHNGECWFLTGACMRCGQKGHISKNCPKHTDKTEAPIQNNNNNRPPPRQAPPVQGNNGNNNNRVPARTYAMQGREDQQNRNVIIVQEGGKTSSNFIVEPRKEKEKQEEVSRFPNLKLKNAAATLRNIRKVS</sequence>
<gene>
    <name evidence="4" type="ORF">CCAM_LOCUS4009</name>
</gene>
<dbReference type="GO" id="GO:0003676">
    <property type="term" value="F:nucleic acid binding"/>
    <property type="evidence" value="ECO:0007669"/>
    <property type="project" value="InterPro"/>
</dbReference>
<dbReference type="AlphaFoldDB" id="A0A484K8Z1"/>
<dbReference type="Gene3D" id="4.10.60.10">
    <property type="entry name" value="Zinc finger, CCHC-type"/>
    <property type="match status" value="1"/>
</dbReference>
<keyword evidence="1" id="KW-0862">Zinc</keyword>
<evidence type="ECO:0000259" key="3">
    <source>
        <dbReference type="PROSITE" id="PS50158"/>
    </source>
</evidence>
<dbReference type="PROSITE" id="PS50158">
    <property type="entry name" value="ZF_CCHC"/>
    <property type="match status" value="1"/>
</dbReference>
<dbReference type="PANTHER" id="PTHR34482:SF36">
    <property type="entry name" value="RETROTRANSPOSON GAG DOMAIN-CONTAINING PROTEIN"/>
    <property type="match status" value="1"/>
</dbReference>
<dbReference type="EMBL" id="OOIL02000230">
    <property type="protein sequence ID" value="VFQ62233.1"/>
    <property type="molecule type" value="Genomic_DNA"/>
</dbReference>
<evidence type="ECO:0000256" key="2">
    <source>
        <dbReference type="SAM" id="MobiDB-lite"/>
    </source>
</evidence>
<organism evidence="4 5">
    <name type="scientific">Cuscuta campestris</name>
    <dbReference type="NCBI Taxonomy" id="132261"/>
    <lineage>
        <taxon>Eukaryota</taxon>
        <taxon>Viridiplantae</taxon>
        <taxon>Streptophyta</taxon>
        <taxon>Embryophyta</taxon>
        <taxon>Tracheophyta</taxon>
        <taxon>Spermatophyta</taxon>
        <taxon>Magnoliopsida</taxon>
        <taxon>eudicotyledons</taxon>
        <taxon>Gunneridae</taxon>
        <taxon>Pentapetalae</taxon>
        <taxon>asterids</taxon>
        <taxon>lamiids</taxon>
        <taxon>Solanales</taxon>
        <taxon>Convolvulaceae</taxon>
        <taxon>Cuscuteae</taxon>
        <taxon>Cuscuta</taxon>
        <taxon>Cuscuta subgen. Grammica</taxon>
        <taxon>Cuscuta sect. Cleistogrammica</taxon>
    </lineage>
</organism>
<feature type="compositionally biased region" description="Low complexity" evidence="2">
    <location>
        <begin position="346"/>
        <end position="357"/>
    </location>
</feature>
<feature type="compositionally biased region" description="Polar residues" evidence="2">
    <location>
        <begin position="1"/>
        <end position="17"/>
    </location>
</feature>
<accession>A0A484K8Z1</accession>
<dbReference type="Pfam" id="PF00098">
    <property type="entry name" value="zf-CCHC"/>
    <property type="match status" value="1"/>
</dbReference>
<keyword evidence="1" id="KW-0863">Zinc-finger</keyword>
<dbReference type="PANTHER" id="PTHR34482">
    <property type="entry name" value="DNA DAMAGE-INDUCIBLE PROTEIN 1-LIKE"/>
    <property type="match status" value="1"/>
</dbReference>
<proteinExistence type="predicted"/>
<dbReference type="Pfam" id="PF03732">
    <property type="entry name" value="Retrotrans_gag"/>
    <property type="match status" value="1"/>
</dbReference>
<dbReference type="SMART" id="SM00343">
    <property type="entry name" value="ZnF_C2HC"/>
    <property type="match status" value="1"/>
</dbReference>
<reference evidence="4 5" key="1">
    <citation type="submission" date="2018-04" db="EMBL/GenBank/DDBJ databases">
        <authorList>
            <person name="Vogel A."/>
        </authorList>
    </citation>
    <scope>NUCLEOTIDE SEQUENCE [LARGE SCALE GENOMIC DNA]</scope>
</reference>
<keyword evidence="1" id="KW-0479">Metal-binding</keyword>
<dbReference type="InterPro" id="IPR001878">
    <property type="entry name" value="Znf_CCHC"/>
</dbReference>
<feature type="domain" description="CCHC-type" evidence="3">
    <location>
        <begin position="308"/>
        <end position="323"/>
    </location>
</feature>
<feature type="region of interest" description="Disordered" evidence="2">
    <location>
        <begin position="319"/>
        <end position="358"/>
    </location>
</feature>
<dbReference type="InterPro" id="IPR005162">
    <property type="entry name" value="Retrotrans_gag_dom"/>
</dbReference>
<protein>
    <recommendedName>
        <fullName evidence="3">CCHC-type domain-containing protein</fullName>
    </recommendedName>
</protein>
<name>A0A484K8Z1_9ASTE</name>
<evidence type="ECO:0000313" key="5">
    <source>
        <dbReference type="Proteomes" id="UP000595140"/>
    </source>
</evidence>
<dbReference type="GO" id="GO:0008270">
    <property type="term" value="F:zinc ion binding"/>
    <property type="evidence" value="ECO:0007669"/>
    <property type="project" value="UniProtKB-KW"/>
</dbReference>
<feature type="region of interest" description="Disordered" evidence="2">
    <location>
        <begin position="243"/>
        <end position="271"/>
    </location>
</feature>
<feature type="region of interest" description="Disordered" evidence="2">
    <location>
        <begin position="1"/>
        <end position="25"/>
    </location>
</feature>
<dbReference type="OrthoDB" id="1158383at2759"/>
<evidence type="ECO:0000256" key="1">
    <source>
        <dbReference type="PROSITE-ProRule" id="PRU00047"/>
    </source>
</evidence>
<keyword evidence="5" id="KW-1185">Reference proteome</keyword>